<accession>A0A7U2F325</accession>
<dbReference type="Proteomes" id="UP000663193">
    <property type="component" value="Chromosome 7"/>
</dbReference>
<keyword evidence="2" id="KW-1185">Reference proteome</keyword>
<sequence length="78" mass="8914">MCSRSEFLKGTICIHFGVSGLTVCLGWNSANVKRTTNILQTNIRHDWLPCFAMCEDQWHIPVLNRSHCRHGSRCKNPS</sequence>
<organism evidence="1 2">
    <name type="scientific">Phaeosphaeria nodorum (strain SN15 / ATCC MYA-4574 / FGSC 10173)</name>
    <name type="common">Glume blotch fungus</name>
    <name type="synonym">Parastagonospora nodorum</name>
    <dbReference type="NCBI Taxonomy" id="321614"/>
    <lineage>
        <taxon>Eukaryota</taxon>
        <taxon>Fungi</taxon>
        <taxon>Dikarya</taxon>
        <taxon>Ascomycota</taxon>
        <taxon>Pezizomycotina</taxon>
        <taxon>Dothideomycetes</taxon>
        <taxon>Pleosporomycetidae</taxon>
        <taxon>Pleosporales</taxon>
        <taxon>Pleosporineae</taxon>
        <taxon>Phaeosphaeriaceae</taxon>
        <taxon>Parastagonospora</taxon>
    </lineage>
</organism>
<protein>
    <submittedName>
        <fullName evidence="1">Uncharacterized protein</fullName>
    </submittedName>
</protein>
<gene>
    <name evidence="1" type="ORF">JI435_411000</name>
</gene>
<dbReference type="VEuPathDB" id="FungiDB:JI435_411000"/>
<name>A0A7U2F325_PHANO</name>
<evidence type="ECO:0000313" key="2">
    <source>
        <dbReference type="Proteomes" id="UP000663193"/>
    </source>
</evidence>
<reference evidence="2" key="1">
    <citation type="journal article" date="2021" name="BMC Genomics">
        <title>Chromosome-level genome assembly and manually-curated proteome of model necrotroph Parastagonospora nodorum Sn15 reveals a genome-wide trove of candidate effector homologs, and redundancy of virulence-related functions within an accessory chromosome.</title>
        <authorList>
            <person name="Bertazzoni S."/>
            <person name="Jones D.A.B."/>
            <person name="Phan H.T."/>
            <person name="Tan K.-C."/>
            <person name="Hane J.K."/>
        </authorList>
    </citation>
    <scope>NUCLEOTIDE SEQUENCE [LARGE SCALE GENOMIC DNA]</scope>
    <source>
        <strain evidence="2">SN15 / ATCC MYA-4574 / FGSC 10173)</strain>
    </source>
</reference>
<dbReference type="AlphaFoldDB" id="A0A7U2F325"/>
<dbReference type="EMBL" id="CP069029">
    <property type="protein sequence ID" value="QRC97772.1"/>
    <property type="molecule type" value="Genomic_DNA"/>
</dbReference>
<evidence type="ECO:0000313" key="1">
    <source>
        <dbReference type="EMBL" id="QRC97772.1"/>
    </source>
</evidence>
<proteinExistence type="predicted"/>